<dbReference type="InterPro" id="IPR027392">
    <property type="entry name" value="TF_Znf"/>
</dbReference>
<reference evidence="4" key="1">
    <citation type="submission" date="2020-05" db="EMBL/GenBank/DDBJ databases">
        <title>Frigoriglobus tundricola gen. nov., sp. nov., a psychrotolerant cellulolytic planctomycete of the family Gemmataceae with two divergent copies of 16S rRNA gene.</title>
        <authorList>
            <person name="Kulichevskaya I.S."/>
            <person name="Ivanova A.A."/>
            <person name="Naumoff D.G."/>
            <person name="Beletsky A.V."/>
            <person name="Rijpstra W.I.C."/>
            <person name="Sinninghe Damste J.S."/>
            <person name="Mardanov A.V."/>
            <person name="Ravin N.V."/>
            <person name="Dedysh S.N."/>
        </authorList>
    </citation>
    <scope>NUCLEOTIDE SEQUENCE [LARGE SCALE GENOMIC DNA]</scope>
    <source>
        <strain evidence="4">PL17</strain>
    </source>
</reference>
<evidence type="ECO:0000256" key="1">
    <source>
        <dbReference type="SAM" id="MobiDB-lite"/>
    </source>
</evidence>
<organism evidence="3 4">
    <name type="scientific">Frigoriglobus tundricola</name>
    <dbReference type="NCBI Taxonomy" id="2774151"/>
    <lineage>
        <taxon>Bacteria</taxon>
        <taxon>Pseudomonadati</taxon>
        <taxon>Planctomycetota</taxon>
        <taxon>Planctomycetia</taxon>
        <taxon>Gemmatales</taxon>
        <taxon>Gemmataceae</taxon>
        <taxon>Frigoriglobus</taxon>
    </lineage>
</organism>
<protein>
    <recommendedName>
        <fullName evidence="2">Transcription factor zinc-finger domain-containing protein</fullName>
    </recommendedName>
</protein>
<feature type="domain" description="Transcription factor zinc-finger" evidence="2">
    <location>
        <begin position="64"/>
        <end position="95"/>
    </location>
</feature>
<name>A0A6M5Z370_9BACT</name>
<proteinExistence type="predicted"/>
<dbReference type="Proteomes" id="UP000503447">
    <property type="component" value="Chromosome"/>
</dbReference>
<evidence type="ECO:0000259" key="2">
    <source>
        <dbReference type="Pfam" id="PF13453"/>
    </source>
</evidence>
<dbReference type="KEGG" id="ftj:FTUN_8506"/>
<evidence type="ECO:0000313" key="3">
    <source>
        <dbReference type="EMBL" id="QJX00868.1"/>
    </source>
</evidence>
<feature type="region of interest" description="Disordered" evidence="1">
    <location>
        <begin position="13"/>
        <end position="47"/>
    </location>
</feature>
<dbReference type="RefSeq" id="WP_171475526.1">
    <property type="nucleotide sequence ID" value="NZ_CP053452.2"/>
</dbReference>
<dbReference type="Gene3D" id="2.20.28.160">
    <property type="match status" value="1"/>
</dbReference>
<dbReference type="AlphaFoldDB" id="A0A6M5Z370"/>
<evidence type="ECO:0000313" key="4">
    <source>
        <dbReference type="Proteomes" id="UP000503447"/>
    </source>
</evidence>
<sequence>MSLRCAACGTEFVATDGSSPPPAPKPTRSPIAPTESLPPLETTERARGFTSDVRVLADGRRLVTCPQCRHAEIEVPRRATVAEIMRCPQCRGTFLVGLRAASEDR</sequence>
<accession>A0A6M5Z370</accession>
<gene>
    <name evidence="3" type="ORF">FTUN_8506</name>
</gene>
<dbReference type="Pfam" id="PF13453">
    <property type="entry name" value="Zn_ribbon_TFIIB"/>
    <property type="match status" value="1"/>
</dbReference>
<dbReference type="EMBL" id="CP053452">
    <property type="protein sequence ID" value="QJX00868.1"/>
    <property type="molecule type" value="Genomic_DNA"/>
</dbReference>
<keyword evidence="4" id="KW-1185">Reference proteome</keyword>